<keyword evidence="2" id="KW-1185">Reference proteome</keyword>
<dbReference type="EMBL" id="KZ857809">
    <property type="protein sequence ID" value="RDX39500.1"/>
    <property type="molecule type" value="Genomic_DNA"/>
</dbReference>
<protein>
    <submittedName>
        <fullName evidence="1">Uncharacterized protein</fullName>
    </submittedName>
</protein>
<feature type="non-terminal residue" evidence="1">
    <location>
        <position position="1"/>
    </location>
</feature>
<evidence type="ECO:0000313" key="2">
    <source>
        <dbReference type="Proteomes" id="UP000256964"/>
    </source>
</evidence>
<proteinExistence type="predicted"/>
<gene>
    <name evidence="1" type="ORF">OH76DRAFT_1300593</name>
</gene>
<accession>A0A371CGU9</accession>
<feature type="non-terminal residue" evidence="1">
    <location>
        <position position="150"/>
    </location>
</feature>
<sequence>NYDQKVAWIRAKLRRIIARRLCEITGNAAAQMHYKTYWPHIVHKYSILVDRWPVDLLPFGDPGSVSGSLVLLELLWIRWKRRTTGFRHASASELAAFDAAGLFAAPERKRRADYDVVRGRRRDPATRSKKLRMKVVKTPAVVPDGADDSD</sequence>
<dbReference type="AlphaFoldDB" id="A0A371CGU9"/>
<reference evidence="1 2" key="1">
    <citation type="journal article" date="2018" name="Biotechnol. Biofuels">
        <title>Integrative visual omics of the white-rot fungus Polyporus brumalis exposes the biotechnological potential of its oxidative enzymes for delignifying raw plant biomass.</title>
        <authorList>
            <person name="Miyauchi S."/>
            <person name="Rancon A."/>
            <person name="Drula E."/>
            <person name="Hage H."/>
            <person name="Chaduli D."/>
            <person name="Favel A."/>
            <person name="Grisel S."/>
            <person name="Henrissat B."/>
            <person name="Herpoel-Gimbert I."/>
            <person name="Ruiz-Duenas F.J."/>
            <person name="Chevret D."/>
            <person name="Hainaut M."/>
            <person name="Lin J."/>
            <person name="Wang M."/>
            <person name="Pangilinan J."/>
            <person name="Lipzen A."/>
            <person name="Lesage-Meessen L."/>
            <person name="Navarro D."/>
            <person name="Riley R."/>
            <person name="Grigoriev I.V."/>
            <person name="Zhou S."/>
            <person name="Raouche S."/>
            <person name="Rosso M.N."/>
        </authorList>
    </citation>
    <scope>NUCLEOTIDE SEQUENCE [LARGE SCALE GENOMIC DNA]</scope>
    <source>
        <strain evidence="1 2">BRFM 1820</strain>
    </source>
</reference>
<evidence type="ECO:0000313" key="1">
    <source>
        <dbReference type="EMBL" id="RDX39500.1"/>
    </source>
</evidence>
<dbReference type="Proteomes" id="UP000256964">
    <property type="component" value="Unassembled WGS sequence"/>
</dbReference>
<dbReference type="OrthoDB" id="2754314at2759"/>
<dbReference type="STRING" id="139420.A0A371CGU9"/>
<organism evidence="1 2">
    <name type="scientific">Lentinus brumalis</name>
    <dbReference type="NCBI Taxonomy" id="2498619"/>
    <lineage>
        <taxon>Eukaryota</taxon>
        <taxon>Fungi</taxon>
        <taxon>Dikarya</taxon>
        <taxon>Basidiomycota</taxon>
        <taxon>Agaricomycotina</taxon>
        <taxon>Agaricomycetes</taxon>
        <taxon>Polyporales</taxon>
        <taxon>Polyporaceae</taxon>
        <taxon>Lentinus</taxon>
    </lineage>
</organism>
<name>A0A371CGU9_9APHY</name>